<dbReference type="Pfam" id="PF00205">
    <property type="entry name" value="TPP_enzyme_M"/>
    <property type="match status" value="1"/>
</dbReference>
<dbReference type="NCBIfam" id="NF006721">
    <property type="entry name" value="PRK09259.1"/>
    <property type="match status" value="1"/>
</dbReference>
<comment type="pathway">
    <text evidence="4">Lipid metabolism; fatty acid metabolism.</text>
</comment>
<evidence type="ECO:0000256" key="10">
    <source>
        <dbReference type="ARBA" id="ARBA00022842"/>
    </source>
</evidence>
<comment type="subcellular location">
    <subcellularLocation>
        <location evidence="3">Peroxisome</location>
    </subcellularLocation>
</comment>
<comment type="cofactor">
    <cofactor evidence="2">
        <name>thiamine diphosphate</name>
        <dbReference type="ChEBI" id="CHEBI:58937"/>
    </cofactor>
</comment>
<dbReference type="GO" id="GO:0005777">
    <property type="term" value="C:peroxisome"/>
    <property type="evidence" value="ECO:0007669"/>
    <property type="project" value="UniProtKB-SubCell"/>
</dbReference>
<evidence type="ECO:0000256" key="4">
    <source>
        <dbReference type="ARBA" id="ARBA00004872"/>
    </source>
</evidence>
<keyword evidence="7" id="KW-0597">Phosphoprotein</keyword>
<protein>
    <recommendedName>
        <fullName evidence="21">2-hydroxyacyl-CoA lyase 1</fullName>
        <ecNumber evidence="17">4.1.2.63</ecNumber>
    </recommendedName>
    <alternativeName>
        <fullName evidence="22">2-hydroxyphytanoyl-CoA lyase</fullName>
    </alternativeName>
    <alternativeName>
        <fullName evidence="23">Phytanoyl-CoA 2-hydroxylase 2</fullName>
    </alternativeName>
</protein>
<gene>
    <name evidence="28" type="ORF">CHS0354_023187</name>
</gene>
<evidence type="ECO:0000256" key="1">
    <source>
        <dbReference type="ARBA" id="ARBA00001946"/>
    </source>
</evidence>
<comment type="catalytic activity">
    <reaction evidence="18">
        <text>2-hydroxyoctadecanoyl-CoA = heptadecanal + formyl-CoA</text>
        <dbReference type="Rhea" id="RHEA:55196"/>
        <dbReference type="ChEBI" id="CHEBI:57376"/>
        <dbReference type="ChEBI" id="CHEBI:74116"/>
        <dbReference type="ChEBI" id="CHEBI:138631"/>
    </reaction>
    <physiologicalReaction direction="left-to-right" evidence="18">
        <dbReference type="Rhea" id="RHEA:55197"/>
    </physiologicalReaction>
</comment>
<dbReference type="InterPro" id="IPR012001">
    <property type="entry name" value="Thiamin_PyroP_enz_TPP-bd_dom"/>
</dbReference>
<dbReference type="GO" id="GO:0001561">
    <property type="term" value="P:fatty acid alpha-oxidation"/>
    <property type="evidence" value="ECO:0007669"/>
    <property type="project" value="TreeGrafter"/>
</dbReference>
<evidence type="ECO:0000259" key="25">
    <source>
        <dbReference type="Pfam" id="PF00205"/>
    </source>
</evidence>
<comment type="catalytic activity">
    <reaction evidence="15">
        <text>a 2-hydroxy-3-methyl fatty acyl-CoA = a 2-methyl-branched fatty aldehyde + formyl-CoA</text>
        <dbReference type="Rhea" id="RHEA:25375"/>
        <dbReference type="ChEBI" id="CHEBI:49188"/>
        <dbReference type="ChEBI" id="CHEBI:57376"/>
        <dbReference type="ChEBI" id="CHEBI:58783"/>
        <dbReference type="EC" id="4.1.2.63"/>
    </reaction>
    <physiologicalReaction direction="left-to-right" evidence="15">
        <dbReference type="Rhea" id="RHEA:25376"/>
    </physiologicalReaction>
</comment>
<dbReference type="InterPro" id="IPR012000">
    <property type="entry name" value="Thiamin_PyroP_enz_cen_dom"/>
</dbReference>
<keyword evidence="11 24" id="KW-0786">Thiamine pyrophosphate</keyword>
<organism evidence="28 29">
    <name type="scientific">Potamilus streckersoni</name>
    <dbReference type="NCBI Taxonomy" id="2493646"/>
    <lineage>
        <taxon>Eukaryota</taxon>
        <taxon>Metazoa</taxon>
        <taxon>Spiralia</taxon>
        <taxon>Lophotrochozoa</taxon>
        <taxon>Mollusca</taxon>
        <taxon>Bivalvia</taxon>
        <taxon>Autobranchia</taxon>
        <taxon>Heteroconchia</taxon>
        <taxon>Palaeoheterodonta</taxon>
        <taxon>Unionida</taxon>
        <taxon>Unionoidea</taxon>
        <taxon>Unionidae</taxon>
        <taxon>Ambleminae</taxon>
        <taxon>Lampsilini</taxon>
        <taxon>Potamilus</taxon>
    </lineage>
</organism>
<evidence type="ECO:0000256" key="23">
    <source>
        <dbReference type="ARBA" id="ARBA00081652"/>
    </source>
</evidence>
<dbReference type="Pfam" id="PF02776">
    <property type="entry name" value="TPP_enzyme_N"/>
    <property type="match status" value="1"/>
</dbReference>
<dbReference type="FunFam" id="3.40.50.1220:FF:000006">
    <property type="entry name" value="2-hydroxyacyl-CoA lyase 1"/>
    <property type="match status" value="1"/>
</dbReference>
<evidence type="ECO:0000256" key="14">
    <source>
        <dbReference type="ARBA" id="ARBA00023239"/>
    </source>
</evidence>
<evidence type="ECO:0000313" key="29">
    <source>
        <dbReference type="Proteomes" id="UP001195483"/>
    </source>
</evidence>
<keyword evidence="14" id="KW-0456">Lyase</keyword>
<comment type="caution">
    <text evidence="28">The sequence shown here is derived from an EMBL/GenBank/DDBJ whole genome shotgun (WGS) entry which is preliminary data.</text>
</comment>
<keyword evidence="13" id="KW-0576">Peroxisome</keyword>
<evidence type="ECO:0000256" key="21">
    <source>
        <dbReference type="ARBA" id="ARBA00069582"/>
    </source>
</evidence>
<evidence type="ECO:0000259" key="26">
    <source>
        <dbReference type="Pfam" id="PF02775"/>
    </source>
</evidence>
<dbReference type="FunFam" id="3.40.50.970:FF:000038">
    <property type="entry name" value="2-hydroxyacyl-CoA lyase 1 isoform X1"/>
    <property type="match status" value="1"/>
</dbReference>
<comment type="cofactor">
    <cofactor evidence="1">
        <name>Mg(2+)</name>
        <dbReference type="ChEBI" id="CHEBI:18420"/>
    </cofactor>
</comment>
<sequence>MGDIEGATVLAKALKGQGIEYVFGIVGIPVVEVAMAMQAVGLKYIGMRNEQAASYAASAIGYLTGRPAVCLTVSGPGMIHAIAGMANAMENCWPLIVIGGSSEESQGSTGAFQEFPQVEAARMYTKYAARPSSVERIPFYVEKAVRMSIYGRPGVCYIDIPGNFVMSKVEEKNVRYIPPCPPPPRICAPDDMIKKAVDLIMYAEKPLVIIGKGAGYAQCEAEVEKLVVGSKLPFLPTPMGKGLLPDEHPLCVAPARSKALQDADVILLLGGRLNWILHFGAPPRFRADVKIIQVDISLEEIGNNVHPAVGLAGDLKSVVTQLNDEIARRPGKFVFNSNSPWWKTLDEKIKKNREATQKSIDDKRLPLNYYAALDEVNKLLPKNCFLVSEGANTMDISRTVIPNSLPRQRLDAGTFGTMGVGTGFALAAAVWCRDHEPDRRVICIQGDSAFGFSGMEVETICRYRLPIIFVIINNNGITRSFDEEGFQKLEGTDLLITSPPTVLLPNAHYEKIIEAFGGNGYFCKTPEEIQKSLSAALRSKTQASLVNIMINTMADRREQDFSWLSGIQPSKM</sequence>
<dbReference type="SUPFAM" id="SSF52518">
    <property type="entry name" value="Thiamin diphosphate-binding fold (THDP-binding)"/>
    <property type="match status" value="2"/>
</dbReference>
<feature type="domain" description="Thiamine pyrophosphate enzyme central" evidence="25">
    <location>
        <begin position="193"/>
        <end position="322"/>
    </location>
</feature>
<keyword evidence="8" id="KW-0479">Metal-binding</keyword>
<evidence type="ECO:0000256" key="18">
    <source>
        <dbReference type="ARBA" id="ARBA00048738"/>
    </source>
</evidence>
<comment type="similarity">
    <text evidence="5 24">Belongs to the TPP enzyme family.</text>
</comment>
<evidence type="ECO:0000256" key="19">
    <source>
        <dbReference type="ARBA" id="ARBA00050321"/>
    </source>
</evidence>
<feature type="domain" description="Thiamine pyrophosphate enzyme TPP-binding" evidence="26">
    <location>
        <begin position="390"/>
        <end position="547"/>
    </location>
</feature>
<evidence type="ECO:0000256" key="20">
    <source>
        <dbReference type="ARBA" id="ARBA00051426"/>
    </source>
</evidence>
<evidence type="ECO:0000256" key="8">
    <source>
        <dbReference type="ARBA" id="ARBA00022723"/>
    </source>
</evidence>
<accession>A0AAE0VWW8</accession>
<evidence type="ECO:0000256" key="6">
    <source>
        <dbReference type="ARBA" id="ARBA00011881"/>
    </source>
</evidence>
<dbReference type="Gene3D" id="3.40.50.970">
    <property type="match status" value="2"/>
</dbReference>
<keyword evidence="12" id="KW-0443">Lipid metabolism</keyword>
<evidence type="ECO:0000259" key="27">
    <source>
        <dbReference type="Pfam" id="PF02776"/>
    </source>
</evidence>
<dbReference type="AlphaFoldDB" id="A0AAE0VWW8"/>
<comment type="subunit">
    <text evidence="6">Homotetramer.</text>
</comment>
<evidence type="ECO:0000256" key="9">
    <source>
        <dbReference type="ARBA" id="ARBA00022832"/>
    </source>
</evidence>
<dbReference type="InterPro" id="IPR045025">
    <property type="entry name" value="HACL1-like"/>
</dbReference>
<comment type="catalytic activity">
    <reaction evidence="19">
        <text>2-hydroxy-3-methylhexadecanoyl-CoA = 2-methylpentadecanal + formyl-CoA</text>
        <dbReference type="Rhea" id="RHEA:25379"/>
        <dbReference type="ChEBI" id="CHEBI:49190"/>
        <dbReference type="ChEBI" id="CHEBI:57376"/>
        <dbReference type="ChEBI" id="CHEBI:58784"/>
    </reaction>
    <physiologicalReaction direction="left-to-right" evidence="19">
        <dbReference type="Rhea" id="RHEA:25380"/>
    </physiologicalReaction>
</comment>
<evidence type="ECO:0000256" key="13">
    <source>
        <dbReference type="ARBA" id="ARBA00023140"/>
    </source>
</evidence>
<dbReference type="GO" id="GO:0030976">
    <property type="term" value="F:thiamine pyrophosphate binding"/>
    <property type="evidence" value="ECO:0007669"/>
    <property type="project" value="InterPro"/>
</dbReference>
<keyword evidence="29" id="KW-1185">Reference proteome</keyword>
<keyword evidence="10" id="KW-0460">Magnesium</keyword>
<proteinExistence type="inferred from homology"/>
<dbReference type="PANTHER" id="PTHR43710">
    <property type="entry name" value="2-HYDROXYACYL-COA LYASE"/>
    <property type="match status" value="1"/>
</dbReference>
<dbReference type="FunFam" id="3.40.50.970:FF:000027">
    <property type="entry name" value="2-hydroxyacyl-CoA lyase 1"/>
    <property type="match status" value="1"/>
</dbReference>
<dbReference type="CDD" id="cd07035">
    <property type="entry name" value="TPP_PYR_POX_like"/>
    <property type="match status" value="1"/>
</dbReference>
<evidence type="ECO:0000256" key="12">
    <source>
        <dbReference type="ARBA" id="ARBA00023098"/>
    </source>
</evidence>
<evidence type="ECO:0000256" key="5">
    <source>
        <dbReference type="ARBA" id="ARBA00007812"/>
    </source>
</evidence>
<dbReference type="EMBL" id="JAEAOA010001405">
    <property type="protein sequence ID" value="KAK3592964.1"/>
    <property type="molecule type" value="Genomic_DNA"/>
</dbReference>
<dbReference type="InterPro" id="IPR029035">
    <property type="entry name" value="DHS-like_NAD/FAD-binding_dom"/>
</dbReference>
<evidence type="ECO:0000256" key="15">
    <source>
        <dbReference type="ARBA" id="ARBA00044451"/>
    </source>
</evidence>
<feature type="domain" description="Thiamine pyrophosphate enzyme N-terminal TPP-binding" evidence="27">
    <location>
        <begin position="5"/>
        <end position="118"/>
    </location>
</feature>
<dbReference type="Gene3D" id="3.40.50.1220">
    <property type="entry name" value="TPP-binding domain"/>
    <property type="match status" value="1"/>
</dbReference>
<comment type="catalytic activity">
    <reaction evidence="20">
        <text>2-hydroxyphytanoyl-CoA = 2,6,10,14-tetramethylpentadecanal + formyl-CoA</text>
        <dbReference type="Rhea" id="RHEA:25355"/>
        <dbReference type="ChEBI" id="CHEBI:49189"/>
        <dbReference type="ChEBI" id="CHEBI:57334"/>
        <dbReference type="ChEBI" id="CHEBI:57376"/>
    </reaction>
    <physiologicalReaction direction="left-to-right" evidence="20">
        <dbReference type="Rhea" id="RHEA:25356"/>
    </physiologicalReaction>
</comment>
<evidence type="ECO:0000313" key="28">
    <source>
        <dbReference type="EMBL" id="KAK3592964.1"/>
    </source>
</evidence>
<evidence type="ECO:0000256" key="22">
    <source>
        <dbReference type="ARBA" id="ARBA00075677"/>
    </source>
</evidence>
<evidence type="ECO:0000256" key="24">
    <source>
        <dbReference type="RuleBase" id="RU362132"/>
    </source>
</evidence>
<evidence type="ECO:0000256" key="16">
    <source>
        <dbReference type="ARBA" id="ARBA00044454"/>
    </source>
</evidence>
<evidence type="ECO:0000256" key="17">
    <source>
        <dbReference type="ARBA" id="ARBA00044518"/>
    </source>
</evidence>
<evidence type="ECO:0000256" key="3">
    <source>
        <dbReference type="ARBA" id="ARBA00004275"/>
    </source>
</evidence>
<evidence type="ECO:0000256" key="11">
    <source>
        <dbReference type="ARBA" id="ARBA00023052"/>
    </source>
</evidence>
<reference evidence="28" key="2">
    <citation type="journal article" date="2021" name="Genome Biol. Evol.">
        <title>Developing a high-quality reference genome for a parasitic bivalve with doubly uniparental inheritance (Bivalvia: Unionida).</title>
        <authorList>
            <person name="Smith C.H."/>
        </authorList>
    </citation>
    <scope>NUCLEOTIDE SEQUENCE</scope>
    <source>
        <strain evidence="28">CHS0354</strain>
        <tissue evidence="28">Mantle</tissue>
    </source>
</reference>
<dbReference type="SUPFAM" id="SSF52467">
    <property type="entry name" value="DHS-like NAD/FAD-binding domain"/>
    <property type="match status" value="1"/>
</dbReference>
<keyword evidence="9" id="KW-0276">Fatty acid metabolism</keyword>
<evidence type="ECO:0000256" key="7">
    <source>
        <dbReference type="ARBA" id="ARBA00022553"/>
    </source>
</evidence>
<dbReference type="Proteomes" id="UP001195483">
    <property type="component" value="Unassembled WGS sequence"/>
</dbReference>
<dbReference type="PANTHER" id="PTHR43710:SF2">
    <property type="entry name" value="2-HYDROXYACYL-COA LYASE 1"/>
    <property type="match status" value="1"/>
</dbReference>
<name>A0AAE0VWW8_9BIVA</name>
<dbReference type="InterPro" id="IPR011766">
    <property type="entry name" value="TPP_enzyme_TPP-bd"/>
</dbReference>
<dbReference type="InterPro" id="IPR029061">
    <property type="entry name" value="THDP-binding"/>
</dbReference>
<evidence type="ECO:0000256" key="2">
    <source>
        <dbReference type="ARBA" id="ARBA00001964"/>
    </source>
</evidence>
<dbReference type="Pfam" id="PF02775">
    <property type="entry name" value="TPP_enzyme_C"/>
    <property type="match status" value="1"/>
</dbReference>
<reference evidence="28" key="3">
    <citation type="submission" date="2023-05" db="EMBL/GenBank/DDBJ databases">
        <authorList>
            <person name="Smith C.H."/>
        </authorList>
    </citation>
    <scope>NUCLEOTIDE SEQUENCE</scope>
    <source>
        <strain evidence="28">CHS0354</strain>
        <tissue evidence="28">Mantle</tissue>
    </source>
</reference>
<dbReference type="GO" id="GO:0000287">
    <property type="term" value="F:magnesium ion binding"/>
    <property type="evidence" value="ECO:0007669"/>
    <property type="project" value="InterPro"/>
</dbReference>
<dbReference type="GO" id="GO:0106359">
    <property type="term" value="F:2-hydroxyacyl-CoA lyase activity"/>
    <property type="evidence" value="ECO:0007669"/>
    <property type="project" value="UniProtKB-EC"/>
</dbReference>
<comment type="catalytic activity">
    <reaction evidence="16">
        <text>an (R)-2-hydroxy-long-chain-fatty acyl-CoA = a long-chain fatty aldehyde + formyl-CoA</text>
        <dbReference type="Rhea" id="RHEA:67444"/>
        <dbReference type="ChEBI" id="CHEBI:17176"/>
        <dbReference type="ChEBI" id="CHEBI:57376"/>
        <dbReference type="ChEBI" id="CHEBI:170012"/>
        <dbReference type="EC" id="4.1.2.63"/>
    </reaction>
    <physiologicalReaction direction="left-to-right" evidence="16">
        <dbReference type="Rhea" id="RHEA:67445"/>
    </physiologicalReaction>
</comment>
<dbReference type="EC" id="4.1.2.63" evidence="17"/>
<reference evidence="28" key="1">
    <citation type="journal article" date="2021" name="Genome Biol. Evol.">
        <title>A High-Quality Reference Genome for a Parasitic Bivalve with Doubly Uniparental Inheritance (Bivalvia: Unionida).</title>
        <authorList>
            <person name="Smith C.H."/>
        </authorList>
    </citation>
    <scope>NUCLEOTIDE SEQUENCE</scope>
    <source>
        <strain evidence="28">CHS0354</strain>
    </source>
</reference>
<dbReference type="CDD" id="cd02004">
    <property type="entry name" value="TPP_BZL_OCoD_HPCL"/>
    <property type="match status" value="1"/>
</dbReference>